<feature type="signal peptide" evidence="2">
    <location>
        <begin position="1"/>
        <end position="30"/>
    </location>
</feature>
<sequence length="197" mass="19872">MHPRVDRPALTAPALRGAALLLPLLAAACAEVPRDIQPSYWWRNISGAYLDERQPPPGMNAPYPNLATVPARPVPPDAATRAALTAALASDREFARTEPAARPATPPGLPPALPDGAGPPPPPRLAAAPAIRFDAPRPTAAAAARGAAAPAAVPGAAGTAAPGENIPPRGTPPAAALPDMLGLPPAPTQDLLAPRTP</sequence>
<evidence type="ECO:0000256" key="1">
    <source>
        <dbReference type="SAM" id="MobiDB-lite"/>
    </source>
</evidence>
<accession>A0A1I4EUL9</accession>
<feature type="compositionally biased region" description="Pro residues" evidence="1">
    <location>
        <begin position="104"/>
        <end position="124"/>
    </location>
</feature>
<feature type="compositionally biased region" description="Low complexity" evidence="1">
    <location>
        <begin position="125"/>
        <end position="163"/>
    </location>
</feature>
<organism evidence="3 4">
    <name type="scientific">Falsiroseomonas stagni DSM 19981</name>
    <dbReference type="NCBI Taxonomy" id="1123062"/>
    <lineage>
        <taxon>Bacteria</taxon>
        <taxon>Pseudomonadati</taxon>
        <taxon>Pseudomonadota</taxon>
        <taxon>Alphaproteobacteria</taxon>
        <taxon>Acetobacterales</taxon>
        <taxon>Roseomonadaceae</taxon>
        <taxon>Falsiroseomonas</taxon>
    </lineage>
</organism>
<protein>
    <submittedName>
        <fullName evidence="3">Uncharacterized protein</fullName>
    </submittedName>
</protein>
<dbReference type="EMBL" id="FOSQ01000018">
    <property type="protein sequence ID" value="SFL07841.1"/>
    <property type="molecule type" value="Genomic_DNA"/>
</dbReference>
<evidence type="ECO:0000256" key="2">
    <source>
        <dbReference type="SAM" id="SignalP"/>
    </source>
</evidence>
<name>A0A1I4EUL9_9PROT</name>
<gene>
    <name evidence="3" type="ORF">SAMN02745775_11814</name>
</gene>
<feature type="region of interest" description="Disordered" evidence="1">
    <location>
        <begin position="92"/>
        <end position="197"/>
    </location>
</feature>
<dbReference type="AlphaFoldDB" id="A0A1I4EUL9"/>
<dbReference type="STRING" id="1123062.SAMN02745775_11814"/>
<feature type="chain" id="PRO_5011676261" evidence="2">
    <location>
        <begin position="31"/>
        <end position="197"/>
    </location>
</feature>
<reference evidence="3 4" key="1">
    <citation type="submission" date="2016-10" db="EMBL/GenBank/DDBJ databases">
        <authorList>
            <person name="de Groot N.N."/>
        </authorList>
    </citation>
    <scope>NUCLEOTIDE SEQUENCE [LARGE SCALE GENOMIC DNA]</scope>
    <source>
        <strain evidence="3 4">DSM 19981</strain>
    </source>
</reference>
<dbReference type="PROSITE" id="PS51257">
    <property type="entry name" value="PROKAR_LIPOPROTEIN"/>
    <property type="match status" value="1"/>
</dbReference>
<keyword evidence="2" id="KW-0732">Signal</keyword>
<evidence type="ECO:0000313" key="3">
    <source>
        <dbReference type="EMBL" id="SFL07841.1"/>
    </source>
</evidence>
<dbReference type="Proteomes" id="UP000199473">
    <property type="component" value="Unassembled WGS sequence"/>
</dbReference>
<dbReference type="OrthoDB" id="7285515at2"/>
<dbReference type="RefSeq" id="WP_092963027.1">
    <property type="nucleotide sequence ID" value="NZ_FOSQ01000018.1"/>
</dbReference>
<proteinExistence type="predicted"/>
<keyword evidence="4" id="KW-1185">Reference proteome</keyword>
<evidence type="ECO:0000313" key="4">
    <source>
        <dbReference type="Proteomes" id="UP000199473"/>
    </source>
</evidence>